<name>A0A1B1DZ55_9APIC</name>
<dbReference type="EMBL" id="CP016247">
    <property type="protein sequence ID" value="ANQ08066.1"/>
    <property type="molecule type" value="Genomic_DNA"/>
</dbReference>
<dbReference type="RefSeq" id="XP_019914761.1">
    <property type="nucleotide sequence ID" value="XM_020059602.1"/>
</dbReference>
<evidence type="ECO:0000256" key="1">
    <source>
        <dbReference type="SAM" id="Coils"/>
    </source>
</evidence>
<organism evidence="2 3">
    <name type="scientific">Plasmodium coatneyi</name>
    <dbReference type="NCBI Taxonomy" id="208452"/>
    <lineage>
        <taxon>Eukaryota</taxon>
        <taxon>Sar</taxon>
        <taxon>Alveolata</taxon>
        <taxon>Apicomplexa</taxon>
        <taxon>Aconoidasida</taxon>
        <taxon>Haemosporida</taxon>
        <taxon>Plasmodiidae</taxon>
        <taxon>Plasmodium</taxon>
    </lineage>
</organism>
<dbReference type="KEGG" id="pcot:PCOAH_00027970"/>
<dbReference type="GeneID" id="30909525"/>
<gene>
    <name evidence="2" type="ORF">PCOAH_00027970</name>
</gene>
<keyword evidence="3" id="KW-1185">Reference proteome</keyword>
<dbReference type="Proteomes" id="UP000092716">
    <property type="component" value="Chromosome 9"/>
</dbReference>
<accession>A0A1B1DZ55</accession>
<protein>
    <recommendedName>
        <fullName evidence="4">PH domain-containing protein</fullName>
    </recommendedName>
</protein>
<sequence length="365" mass="42499">MKEKLLETDALAEYKKAHKKNYEQRLIKEKELLEKEQAEEVASEKSKKEQAYKQLQIEKDREYSIQYYHEINNLHRANTVSTDDSLPMLSNYTERLIGSSHYTYMSDGATRSILDDVSRVSLSRRIRDFFSSSDTREYFGCSRVQIVCNVILFIMWKKCNLKNVLLRALPTLQIPTLKTLSTLFNKTQKKMHILNFATLFTFLIAAYTFCATENDPSFCKKTHRGILKYHKKKDEQEYFTVSALLKNDKLDFYRGSTLYDTIDLTEVVTPLSIFSTSPECMTVNMVNKDAVVLCCNTEECINNWWLFLTKQILCLNTGEMRNENDEKTLEDVQYNILNNDNFDGVSINIEQDLENIPNVVIKAES</sequence>
<dbReference type="OrthoDB" id="361772at2759"/>
<reference evidence="3" key="1">
    <citation type="submission" date="2016-06" db="EMBL/GenBank/DDBJ databases">
        <title>First high quality genome sequence of Plasmodium coatneyi using continuous long reads from single molecule, real-time sequencing.</title>
        <authorList>
            <person name="Chien J.-T."/>
            <person name="Pakala S.B."/>
            <person name="Geraldo J.A."/>
            <person name="Lapp S.A."/>
            <person name="Barnwell J.W."/>
            <person name="Kissinger J.C."/>
            <person name="Galinski M.R."/>
            <person name="Humphrey J.C."/>
        </authorList>
    </citation>
    <scope>NUCLEOTIDE SEQUENCE [LARGE SCALE GENOMIC DNA]</scope>
    <source>
        <strain evidence="3">Hackeri</strain>
    </source>
</reference>
<evidence type="ECO:0000313" key="2">
    <source>
        <dbReference type="EMBL" id="ANQ08066.1"/>
    </source>
</evidence>
<dbReference type="AlphaFoldDB" id="A0A1B1DZ55"/>
<feature type="coiled-coil region" evidence="1">
    <location>
        <begin position="19"/>
        <end position="58"/>
    </location>
</feature>
<evidence type="ECO:0008006" key="4">
    <source>
        <dbReference type="Google" id="ProtNLM"/>
    </source>
</evidence>
<proteinExistence type="predicted"/>
<dbReference type="VEuPathDB" id="PlasmoDB:PCOAH_00027970"/>
<keyword evidence="1" id="KW-0175">Coiled coil</keyword>
<evidence type="ECO:0000313" key="3">
    <source>
        <dbReference type="Proteomes" id="UP000092716"/>
    </source>
</evidence>